<dbReference type="AlphaFoldDB" id="A0A5J4JEI4"/>
<dbReference type="SMART" id="SM00530">
    <property type="entry name" value="HTH_XRE"/>
    <property type="match status" value="1"/>
</dbReference>
<organism evidence="3 4">
    <name type="scientific">Weizmannia acidilactici</name>
    <dbReference type="NCBI Taxonomy" id="2607726"/>
    <lineage>
        <taxon>Bacteria</taxon>
        <taxon>Bacillati</taxon>
        <taxon>Bacillota</taxon>
        <taxon>Bacilli</taxon>
        <taxon>Bacillales</taxon>
        <taxon>Bacillaceae</taxon>
        <taxon>Heyndrickxia</taxon>
    </lineage>
</organism>
<proteinExistence type="predicted"/>
<keyword evidence="4" id="KW-1185">Reference proteome</keyword>
<reference evidence="3 4" key="1">
    <citation type="submission" date="2019-09" db="EMBL/GenBank/DDBJ databases">
        <title>Draft genome sequence of Bacillus sp. JC-7.</title>
        <authorList>
            <person name="Tanaka N."/>
            <person name="Shiwa Y."/>
            <person name="Fujita N."/>
            <person name="Tanasupawat S."/>
        </authorList>
    </citation>
    <scope>NUCLEOTIDE SEQUENCE [LARGE SCALE GENOMIC DNA]</scope>
    <source>
        <strain evidence="3 4">JC-7</strain>
    </source>
</reference>
<dbReference type="Gene3D" id="1.10.260.40">
    <property type="entry name" value="lambda repressor-like DNA-binding domains"/>
    <property type="match status" value="1"/>
</dbReference>
<accession>A0A5J4JEI4</accession>
<dbReference type="RefSeq" id="WP_151681170.1">
    <property type="nucleotide sequence ID" value="NZ_BKZP01000019.1"/>
</dbReference>
<comment type="caution">
    <text evidence="3">The sequence shown here is derived from an EMBL/GenBank/DDBJ whole genome shotgun (WGS) entry which is preliminary data.</text>
</comment>
<sequence>MANHGKENMKDVKEIFAARLKKMRTERGYSQPGLAKRIGVSDRNISNYETGYSFPSIKVLYRISQVLKVSIDYLLGLTNHPELDETNDAVSNPEKKLLETLSNEPDLYQLMLKDPEKMANRIYRTWNLIRELNDHGDGENT</sequence>
<keyword evidence="1" id="KW-0238">DNA-binding</keyword>
<gene>
    <name evidence="3" type="ORF">BpJC7_00310</name>
</gene>
<evidence type="ECO:0000259" key="2">
    <source>
        <dbReference type="PROSITE" id="PS50943"/>
    </source>
</evidence>
<protein>
    <recommendedName>
        <fullName evidence="2">HTH cro/C1-type domain-containing protein</fullName>
    </recommendedName>
</protein>
<dbReference type="Pfam" id="PF01381">
    <property type="entry name" value="HTH_3"/>
    <property type="match status" value="1"/>
</dbReference>
<feature type="domain" description="HTH cro/C1-type" evidence="2">
    <location>
        <begin position="20"/>
        <end position="74"/>
    </location>
</feature>
<dbReference type="CDD" id="cd00093">
    <property type="entry name" value="HTH_XRE"/>
    <property type="match status" value="1"/>
</dbReference>
<dbReference type="Proteomes" id="UP000391919">
    <property type="component" value="Unassembled WGS sequence"/>
</dbReference>
<dbReference type="InterPro" id="IPR010982">
    <property type="entry name" value="Lambda_DNA-bd_dom_sf"/>
</dbReference>
<name>A0A5J4JEI4_9BACI</name>
<evidence type="ECO:0000313" key="3">
    <source>
        <dbReference type="EMBL" id="GER68728.1"/>
    </source>
</evidence>
<evidence type="ECO:0000313" key="4">
    <source>
        <dbReference type="Proteomes" id="UP000391919"/>
    </source>
</evidence>
<dbReference type="GO" id="GO:0003677">
    <property type="term" value="F:DNA binding"/>
    <property type="evidence" value="ECO:0007669"/>
    <property type="project" value="UniProtKB-KW"/>
</dbReference>
<dbReference type="SUPFAM" id="SSF47413">
    <property type="entry name" value="lambda repressor-like DNA-binding domains"/>
    <property type="match status" value="1"/>
</dbReference>
<dbReference type="PANTHER" id="PTHR46558">
    <property type="entry name" value="TRACRIPTIONAL REGULATORY PROTEIN-RELATED-RELATED"/>
    <property type="match status" value="1"/>
</dbReference>
<dbReference type="PANTHER" id="PTHR46558:SF11">
    <property type="entry name" value="HTH-TYPE TRANSCRIPTIONAL REGULATOR XRE"/>
    <property type="match status" value="1"/>
</dbReference>
<dbReference type="PROSITE" id="PS50943">
    <property type="entry name" value="HTH_CROC1"/>
    <property type="match status" value="1"/>
</dbReference>
<dbReference type="InterPro" id="IPR001387">
    <property type="entry name" value="Cro/C1-type_HTH"/>
</dbReference>
<dbReference type="EMBL" id="BKZQ01000001">
    <property type="protein sequence ID" value="GER68728.1"/>
    <property type="molecule type" value="Genomic_DNA"/>
</dbReference>
<evidence type="ECO:0000256" key="1">
    <source>
        <dbReference type="ARBA" id="ARBA00023125"/>
    </source>
</evidence>